<dbReference type="Gene3D" id="3.10.450.50">
    <property type="match status" value="1"/>
</dbReference>
<name>A0ABQ4LLR9_9BACL</name>
<comment type="caution">
    <text evidence="2">The sequence shown here is derived from an EMBL/GenBank/DDBJ whole genome shotgun (WGS) entry which is preliminary data.</text>
</comment>
<reference evidence="2 3" key="1">
    <citation type="submission" date="2021-03" db="EMBL/GenBank/DDBJ databases">
        <title>Antimicrobial resistance genes in bacteria isolated from Japanese honey, and their potential for conferring macrolide and lincosamide resistance in the American foulbrood pathogen Paenibacillus larvae.</title>
        <authorList>
            <person name="Okamoto M."/>
            <person name="Kumagai M."/>
            <person name="Kanamori H."/>
            <person name="Takamatsu D."/>
        </authorList>
    </citation>
    <scope>NUCLEOTIDE SEQUENCE [LARGE SCALE GENOMIC DNA]</scope>
    <source>
        <strain evidence="2 3">J21TS7</strain>
    </source>
</reference>
<dbReference type="Proteomes" id="UP000676601">
    <property type="component" value="Unassembled WGS sequence"/>
</dbReference>
<keyword evidence="3" id="KW-1185">Reference proteome</keyword>
<dbReference type="Pfam" id="PF14534">
    <property type="entry name" value="DUF4440"/>
    <property type="match status" value="1"/>
</dbReference>
<gene>
    <name evidence="2" type="ORF">J21TS7_57770</name>
</gene>
<dbReference type="InterPro" id="IPR027843">
    <property type="entry name" value="DUF4440"/>
</dbReference>
<protein>
    <recommendedName>
        <fullName evidence="1">DUF4440 domain-containing protein</fullName>
    </recommendedName>
</protein>
<evidence type="ECO:0000313" key="3">
    <source>
        <dbReference type="Proteomes" id="UP000676601"/>
    </source>
</evidence>
<feature type="domain" description="DUF4440" evidence="1">
    <location>
        <begin position="18"/>
        <end position="121"/>
    </location>
</feature>
<dbReference type="SUPFAM" id="SSF54427">
    <property type="entry name" value="NTF2-like"/>
    <property type="match status" value="1"/>
</dbReference>
<organism evidence="2 3">
    <name type="scientific">Paenibacillus cineris</name>
    <dbReference type="NCBI Taxonomy" id="237530"/>
    <lineage>
        <taxon>Bacteria</taxon>
        <taxon>Bacillati</taxon>
        <taxon>Bacillota</taxon>
        <taxon>Bacilli</taxon>
        <taxon>Bacillales</taxon>
        <taxon>Paenibacillaceae</taxon>
        <taxon>Paenibacillus</taxon>
    </lineage>
</organism>
<dbReference type="CDD" id="cd00531">
    <property type="entry name" value="NTF2_like"/>
    <property type="match status" value="1"/>
</dbReference>
<dbReference type="EMBL" id="BORU01000004">
    <property type="protein sequence ID" value="GIO57459.1"/>
    <property type="molecule type" value="Genomic_DNA"/>
</dbReference>
<evidence type="ECO:0000259" key="1">
    <source>
        <dbReference type="Pfam" id="PF14534"/>
    </source>
</evidence>
<proteinExistence type="predicted"/>
<evidence type="ECO:0000313" key="2">
    <source>
        <dbReference type="EMBL" id="GIO57459.1"/>
    </source>
</evidence>
<accession>A0ABQ4LLR9</accession>
<sequence length="139" mass="15692">MKPPLNFNPVMRPEDMNAAFAEAFNSGDINALLSLYESNSILINPAGELDQGIEKIRRTLEDLLQLQGRMTSRNIYCIPFENIALLRAHFILHTQDGNGNPAQVEGHTSEVIRRQTDGSWRYIVDHPSGSEILERIRSC</sequence>
<dbReference type="RefSeq" id="WP_212985712.1">
    <property type="nucleotide sequence ID" value="NZ_BORU01000004.1"/>
</dbReference>
<dbReference type="InterPro" id="IPR032710">
    <property type="entry name" value="NTF2-like_dom_sf"/>
</dbReference>